<organism evidence="1 2">
    <name type="scientific">Cutibacterium modestum HL044PA1</name>
    <dbReference type="NCBI Taxonomy" id="765109"/>
    <lineage>
        <taxon>Bacteria</taxon>
        <taxon>Bacillati</taxon>
        <taxon>Actinomycetota</taxon>
        <taxon>Actinomycetes</taxon>
        <taxon>Propionibacteriales</taxon>
        <taxon>Propionibacteriaceae</taxon>
        <taxon>Cutibacterium</taxon>
        <taxon>Cutibacterium modestum</taxon>
    </lineage>
</organism>
<dbReference type="EMBL" id="ADZU01000024">
    <property type="protein sequence ID" value="EFS92382.1"/>
    <property type="molecule type" value="Genomic_DNA"/>
</dbReference>
<sequence length="53" mass="5872">MVCSANGVVNHRNDNLGYCALPLVMLLVKEGDPERMGSLCQLIRSVTQIARVW</sequence>
<reference evidence="1" key="1">
    <citation type="submission" date="2010-08" db="EMBL/GenBank/DDBJ databases">
        <authorList>
            <person name="Weinstock G."/>
            <person name="Sodergren E."/>
            <person name="Clifton S."/>
            <person name="Fulton L."/>
            <person name="Fulton B."/>
            <person name="Courtney L."/>
            <person name="Fronick C."/>
            <person name="Harrison M."/>
            <person name="Strong C."/>
            <person name="Farmer C."/>
            <person name="Delahaunty K."/>
            <person name="Markovic C."/>
            <person name="Hall O."/>
            <person name="Minx P."/>
            <person name="Tomlinson C."/>
            <person name="Mitreva M."/>
            <person name="Hou S."/>
            <person name="Chen J."/>
            <person name="Wollam A."/>
            <person name="Pepin K.H."/>
            <person name="Johnson M."/>
            <person name="Bhonagiri V."/>
            <person name="Zhang X."/>
            <person name="Suruliraj S."/>
            <person name="Warren W."/>
            <person name="Chinwalla A."/>
            <person name="Mardis E.R."/>
            <person name="Wilson R.K."/>
        </authorList>
    </citation>
    <scope>NUCLEOTIDE SEQUENCE [LARGE SCALE GENOMIC DNA]</scope>
    <source>
        <strain evidence="1">HL044PA1</strain>
    </source>
</reference>
<keyword evidence="2" id="KW-1185">Reference proteome</keyword>
<name>A0ABN0C563_9ACTN</name>
<gene>
    <name evidence="1" type="ORF">HMPREF9607_01468</name>
</gene>
<protein>
    <submittedName>
        <fullName evidence="1">Uncharacterized protein</fullName>
    </submittedName>
</protein>
<evidence type="ECO:0000313" key="1">
    <source>
        <dbReference type="EMBL" id="EFS92382.1"/>
    </source>
</evidence>
<evidence type="ECO:0000313" key="2">
    <source>
        <dbReference type="Proteomes" id="UP000003179"/>
    </source>
</evidence>
<proteinExistence type="predicted"/>
<dbReference type="Proteomes" id="UP000003179">
    <property type="component" value="Unassembled WGS sequence"/>
</dbReference>
<comment type="caution">
    <text evidence="1">The sequence shown here is derived from an EMBL/GenBank/DDBJ whole genome shotgun (WGS) entry which is preliminary data.</text>
</comment>
<accession>A0ABN0C563</accession>